<dbReference type="InterPro" id="IPR006175">
    <property type="entry name" value="YjgF/YER057c/UK114"/>
</dbReference>
<accession>A0A0C2J4X5</accession>
<gene>
    <name evidence="1" type="ORF">LP52_24850</name>
</gene>
<sequence length="125" mass="13192">MAKRVISTSGAAPPGGPYSQGVVAGDFVYLSGATPHRWDRSLVEGPFVDQARTTFDNLSAVAQAAGAGLADAVRVGVYLRDLGDFAAMNELFAEYFPSEPPARTTLQADLPGFAIEIDAVLYRPS</sequence>
<dbReference type="GO" id="GO:0019239">
    <property type="term" value="F:deaminase activity"/>
    <property type="evidence" value="ECO:0007669"/>
    <property type="project" value="TreeGrafter"/>
</dbReference>
<evidence type="ECO:0000313" key="2">
    <source>
        <dbReference type="Proteomes" id="UP000031675"/>
    </source>
</evidence>
<evidence type="ECO:0000313" key="1">
    <source>
        <dbReference type="EMBL" id="KIH96456.1"/>
    </source>
</evidence>
<keyword evidence="2" id="KW-1185">Reference proteome</keyword>
<organism evidence="1 2">
    <name type="scientific">Streptomonospora alba</name>
    <dbReference type="NCBI Taxonomy" id="183763"/>
    <lineage>
        <taxon>Bacteria</taxon>
        <taxon>Bacillati</taxon>
        <taxon>Actinomycetota</taxon>
        <taxon>Actinomycetes</taxon>
        <taxon>Streptosporangiales</taxon>
        <taxon>Nocardiopsidaceae</taxon>
        <taxon>Streptomonospora</taxon>
    </lineage>
</organism>
<dbReference type="RefSeq" id="WP_040276847.1">
    <property type="nucleotide sequence ID" value="NZ_JROO01000066.1"/>
</dbReference>
<dbReference type="GO" id="GO:0005829">
    <property type="term" value="C:cytosol"/>
    <property type="evidence" value="ECO:0007669"/>
    <property type="project" value="TreeGrafter"/>
</dbReference>
<name>A0A0C2J4X5_9ACTN</name>
<dbReference type="Proteomes" id="UP000031675">
    <property type="component" value="Unassembled WGS sequence"/>
</dbReference>
<proteinExistence type="predicted"/>
<dbReference type="OrthoDB" id="8684161at2"/>
<dbReference type="InterPro" id="IPR035959">
    <property type="entry name" value="RutC-like_sf"/>
</dbReference>
<dbReference type="EMBL" id="JROO01000066">
    <property type="protein sequence ID" value="KIH96456.1"/>
    <property type="molecule type" value="Genomic_DNA"/>
</dbReference>
<reference evidence="2" key="1">
    <citation type="journal article" date="2015" name="Chem. Biol.">
        <title>Structure, bioactivity, and resistance mechanism of streptomonomicin, an unusual lasso Peptide from an understudied halophilic actinomycete.</title>
        <authorList>
            <person name="Metelev M."/>
            <person name="Tietz J.I."/>
            <person name="Melby J.O."/>
            <person name="Blair P.M."/>
            <person name="Zhu L."/>
            <person name="Livnat I."/>
            <person name="Severinov K."/>
            <person name="Mitchell D.A."/>
        </authorList>
    </citation>
    <scope>NUCLEOTIDE SEQUENCE [LARGE SCALE GENOMIC DNA]</scope>
    <source>
        <strain evidence="2">YIM 90003</strain>
    </source>
</reference>
<dbReference type="Gene3D" id="3.30.1330.40">
    <property type="entry name" value="RutC-like"/>
    <property type="match status" value="1"/>
</dbReference>
<comment type="caution">
    <text evidence="1">The sequence shown here is derived from an EMBL/GenBank/DDBJ whole genome shotgun (WGS) entry which is preliminary data.</text>
</comment>
<dbReference type="Pfam" id="PF01042">
    <property type="entry name" value="Ribonuc_L-PSP"/>
    <property type="match status" value="1"/>
</dbReference>
<dbReference type="STRING" id="183763.LP52_24850"/>
<dbReference type="PANTHER" id="PTHR11803">
    <property type="entry name" value="2-IMINOBUTANOATE/2-IMINOPROPANOATE DEAMINASE RIDA"/>
    <property type="match status" value="1"/>
</dbReference>
<dbReference type="SUPFAM" id="SSF55298">
    <property type="entry name" value="YjgF-like"/>
    <property type="match status" value="1"/>
</dbReference>
<protein>
    <submittedName>
        <fullName evidence="1">Endoribonuclease L-PSP</fullName>
    </submittedName>
</protein>
<dbReference type="CDD" id="cd00448">
    <property type="entry name" value="YjgF_YER057c_UK114_family"/>
    <property type="match status" value="1"/>
</dbReference>
<dbReference type="PANTHER" id="PTHR11803:SF39">
    <property type="entry name" value="2-IMINOBUTANOATE_2-IMINOPROPANOATE DEAMINASE"/>
    <property type="match status" value="1"/>
</dbReference>
<dbReference type="AlphaFoldDB" id="A0A0C2J4X5"/>